<evidence type="ECO:0000256" key="9">
    <source>
        <dbReference type="SAM" id="Phobius"/>
    </source>
</evidence>
<reference evidence="10 11" key="1">
    <citation type="submission" date="2016-01" db="EMBL/GenBank/DDBJ databases">
        <title>Highly variable Streptococcus oralis are common among viridans streptococci isolated from primates.</title>
        <authorList>
            <person name="Denapaite D."/>
            <person name="Rieger M."/>
            <person name="Koendgen S."/>
            <person name="Brueckner R."/>
            <person name="Ochigava I."/>
            <person name="Kappeler P."/>
            <person name="Maetz-Rensing K."/>
            <person name="Leendertz F."/>
            <person name="Hakenbeck R."/>
        </authorList>
    </citation>
    <scope>NUCLEOTIDE SEQUENCE [LARGE SCALE GENOMIC DNA]</scope>
    <source>
        <strain evidence="10 11">DD08</strain>
    </source>
</reference>
<evidence type="ECO:0000313" key="11">
    <source>
        <dbReference type="Proteomes" id="UP000070377"/>
    </source>
</evidence>
<keyword evidence="5 9" id="KW-1133">Transmembrane helix</keyword>
<evidence type="ECO:0000313" key="10">
    <source>
        <dbReference type="EMBL" id="KXT71440.1"/>
    </source>
</evidence>
<feature type="compositionally biased region" description="Low complexity" evidence="8">
    <location>
        <begin position="498"/>
        <end position="536"/>
    </location>
</feature>
<feature type="coiled-coil region" evidence="7">
    <location>
        <begin position="318"/>
        <end position="363"/>
    </location>
</feature>
<evidence type="ECO:0000256" key="8">
    <source>
        <dbReference type="SAM" id="MobiDB-lite"/>
    </source>
</evidence>
<evidence type="ECO:0000256" key="4">
    <source>
        <dbReference type="ARBA" id="ARBA00022692"/>
    </source>
</evidence>
<dbReference type="STRING" id="45634.SCRDD08_00087"/>
<accession>A0A139N617</accession>
<dbReference type="EMBL" id="LQRD01000001">
    <property type="protein sequence ID" value="KXT71440.1"/>
    <property type="molecule type" value="Genomic_DNA"/>
</dbReference>
<evidence type="ECO:0000256" key="2">
    <source>
        <dbReference type="ARBA" id="ARBA00008338"/>
    </source>
</evidence>
<keyword evidence="4 9" id="KW-0812">Transmembrane</keyword>
<dbReference type="NCBIfam" id="TIGR03929">
    <property type="entry name" value="T7_esaA_Nterm"/>
    <property type="match status" value="1"/>
</dbReference>
<keyword evidence="6 9" id="KW-0472">Membrane</keyword>
<evidence type="ECO:0000256" key="6">
    <source>
        <dbReference type="ARBA" id="ARBA00023136"/>
    </source>
</evidence>
<evidence type="ECO:0000256" key="7">
    <source>
        <dbReference type="SAM" id="Coils"/>
    </source>
</evidence>
<name>A0A139N617_STRCR</name>
<dbReference type="PATRIC" id="fig|45634.12.peg.86"/>
<protein>
    <submittedName>
        <fullName evidence="10">Phage infection protein</fullName>
    </submittedName>
</protein>
<dbReference type="InterPro" id="IPR023838">
    <property type="entry name" value="T7SS_EsaA"/>
</dbReference>
<dbReference type="Proteomes" id="UP000070377">
    <property type="component" value="Unassembled WGS sequence"/>
</dbReference>
<evidence type="ECO:0000256" key="3">
    <source>
        <dbReference type="ARBA" id="ARBA00022475"/>
    </source>
</evidence>
<feature type="region of interest" description="Disordered" evidence="8">
    <location>
        <begin position="490"/>
        <end position="545"/>
    </location>
</feature>
<evidence type="ECO:0000256" key="5">
    <source>
        <dbReference type="ARBA" id="ARBA00022989"/>
    </source>
</evidence>
<gene>
    <name evidence="10" type="ORF">SCRDD08_00087</name>
</gene>
<organism evidence="10 11">
    <name type="scientific">Streptococcus cristatus</name>
    <dbReference type="NCBI Taxonomy" id="45634"/>
    <lineage>
        <taxon>Bacteria</taxon>
        <taxon>Bacillati</taxon>
        <taxon>Bacillota</taxon>
        <taxon>Bacilli</taxon>
        <taxon>Lactobacillales</taxon>
        <taxon>Streptococcaceae</taxon>
        <taxon>Streptococcus</taxon>
    </lineage>
</organism>
<comment type="similarity">
    <text evidence="2">Belongs to the EsaA family.</text>
</comment>
<keyword evidence="7" id="KW-0175">Coiled coil</keyword>
<keyword evidence="3" id="KW-1003">Cell membrane</keyword>
<feature type="transmembrane region" description="Helical" evidence="9">
    <location>
        <begin position="920"/>
        <end position="941"/>
    </location>
</feature>
<sequence length="947" mass="105216">MKKVIIAVSLFISLLTVSSITFIHFKNQEVSVTDKVNDRKLNIALVNEDMGGKLQGESYNFGSDFTTLLSKDSTNQWTVMSRNIAENRFEDGSVDVIVYIEQQFSEKIVQLESFNPSKAKITYKTKSNLDSAKAKNVELKVGEYLNLINQNVIKMYFSSVINNLDDAKRNVENVVNEQSGAYTKISQTIYPYSSDAMRSIVGVADFTTSLQKNNNSFEEAQKQFSDSVVSLLDTTGTDLNKQVTEVKSHFDAKKEVDAKNISEMLEILKAQQKENDIQASIFNQKILEDLNKLGPLSVSLDNSTDLKLNEESKSESELDKLANLVKDYNRTVGDYKNNIEARKKELEERVTELKEERKTISNNYFGQELPKDKLNDDKFLIAQAKKVLANQIDNSLRKNNLPKEFTNMINNELAGTNIDPASYEPLFDKLKTINALSDAEINTYKAQMSLLADYARINGATTNQAPAFEFVKVTNDQLIQKNGDIPITVQLPQPTIKTSSPAVTPGSSSSVAPSGSSQTASGASSGTAVTTNSVSGQTVASSTSGTVQYETPKAQVFITDIATNTSDLSLTLDGGAQEISDAAPHQLRISYSFTPKYGENTISFTLHIGDTKIPITKTIYVSNKEEEYELVKKDLKTILQYLGRIERASSMVQAIYGVPSNLGNMTVNIASPDSTSVYSMYGNISRNDIASQLLDTQVESFKESGKKLLEEIDLTISKQEKSLTDMPKLGASEDKDENLYLPNNYFKDRLTALSDWYTNAKGSLESEYQSWKDLQTKQSTNIVNKETANGVALENSEKASNQIYTSIEALVTTTQNSAKETSKNHEALGTIKPQFEHLLSQVQAVKENIDKTASTTNELIVNEATVIQENRLYSNNFKELMKNARNGGITNQNVMNFLSQPIEVKKESKTIAISPENNQFWIILAIIGSSVFSILITFWLTKAKYKN</sequence>
<comment type="caution">
    <text evidence="10">The sequence shown here is derived from an EMBL/GenBank/DDBJ whole genome shotgun (WGS) entry which is preliminary data.</text>
</comment>
<proteinExistence type="inferred from homology"/>
<comment type="subcellular location">
    <subcellularLocation>
        <location evidence="1">Cell membrane</location>
        <topology evidence="1">Multi-pass membrane protein</topology>
    </subcellularLocation>
</comment>
<dbReference type="GO" id="GO:0005886">
    <property type="term" value="C:plasma membrane"/>
    <property type="evidence" value="ECO:0007669"/>
    <property type="project" value="UniProtKB-SubCell"/>
</dbReference>
<dbReference type="RefSeq" id="WP_061421958.1">
    <property type="nucleotide sequence ID" value="NZ_KQ969062.1"/>
</dbReference>
<evidence type="ECO:0000256" key="1">
    <source>
        <dbReference type="ARBA" id="ARBA00004651"/>
    </source>
</evidence>
<dbReference type="AlphaFoldDB" id="A0A139N617"/>